<accession>A0AAV4RTW3</accession>
<keyword evidence="2" id="KW-1185">Reference proteome</keyword>
<comment type="caution">
    <text evidence="1">The sequence shown here is derived from an EMBL/GenBank/DDBJ whole genome shotgun (WGS) entry which is preliminary data.</text>
</comment>
<sequence>MSRRSTTRLAASPNVHEGLQWLKAIPPALLKLCCSPPPLPRHPLFESPFYPSDNLRIIQENKSFHNTLSSALQPPRLTCPNAAAPKTGCQITCPPGLVMAQSNPHTPGVARKNKKTDAFG</sequence>
<name>A0AAV4RTW3_9ARAC</name>
<reference evidence="1 2" key="1">
    <citation type="submission" date="2021-06" db="EMBL/GenBank/DDBJ databases">
        <title>Caerostris darwini draft genome.</title>
        <authorList>
            <person name="Kono N."/>
            <person name="Arakawa K."/>
        </authorList>
    </citation>
    <scope>NUCLEOTIDE SEQUENCE [LARGE SCALE GENOMIC DNA]</scope>
</reference>
<evidence type="ECO:0000313" key="2">
    <source>
        <dbReference type="Proteomes" id="UP001054837"/>
    </source>
</evidence>
<dbReference type="EMBL" id="BPLQ01006637">
    <property type="protein sequence ID" value="GIY24144.1"/>
    <property type="molecule type" value="Genomic_DNA"/>
</dbReference>
<dbReference type="AlphaFoldDB" id="A0AAV4RTW3"/>
<dbReference type="Proteomes" id="UP001054837">
    <property type="component" value="Unassembled WGS sequence"/>
</dbReference>
<organism evidence="1 2">
    <name type="scientific">Caerostris darwini</name>
    <dbReference type="NCBI Taxonomy" id="1538125"/>
    <lineage>
        <taxon>Eukaryota</taxon>
        <taxon>Metazoa</taxon>
        <taxon>Ecdysozoa</taxon>
        <taxon>Arthropoda</taxon>
        <taxon>Chelicerata</taxon>
        <taxon>Arachnida</taxon>
        <taxon>Araneae</taxon>
        <taxon>Araneomorphae</taxon>
        <taxon>Entelegynae</taxon>
        <taxon>Araneoidea</taxon>
        <taxon>Araneidae</taxon>
        <taxon>Caerostris</taxon>
    </lineage>
</organism>
<protein>
    <submittedName>
        <fullName evidence="1">Uncharacterized protein</fullName>
    </submittedName>
</protein>
<proteinExistence type="predicted"/>
<gene>
    <name evidence="1" type="ORF">CDAR_381271</name>
</gene>
<evidence type="ECO:0000313" key="1">
    <source>
        <dbReference type="EMBL" id="GIY24144.1"/>
    </source>
</evidence>